<dbReference type="EMBL" id="LNRQ01000005">
    <property type="protein sequence ID" value="KZM94214.1"/>
    <property type="molecule type" value="Genomic_DNA"/>
</dbReference>
<sequence>MAPSKKTKSATNRTTSNIIKALKKNKSVGAEPEKKKAAIHEKLQNIRKLNKYPHCISRKGYANLEQEMSQEDPEGEIDRSSTWLRARKDKGGKYKTDEITKIAEKIQGSCSKGANGIINKPEMQGVKKKLDLIVDGGFVAEEKSAEKQDPKVAEEIQQKDEGVDGGFVLRKRNPKLHRRFWRRM</sequence>
<accession>A0A164YAA0</accession>
<gene>
    <name evidence="1" type="ORF">DCAR_017457</name>
</gene>
<dbReference type="Gramene" id="KZM94214">
    <property type="protein sequence ID" value="KZM94214"/>
    <property type="gene ID" value="DCAR_017457"/>
</dbReference>
<organism evidence="1">
    <name type="scientific">Daucus carota subsp. sativus</name>
    <name type="common">Carrot</name>
    <dbReference type="NCBI Taxonomy" id="79200"/>
    <lineage>
        <taxon>Eukaryota</taxon>
        <taxon>Viridiplantae</taxon>
        <taxon>Streptophyta</taxon>
        <taxon>Embryophyta</taxon>
        <taxon>Tracheophyta</taxon>
        <taxon>Spermatophyta</taxon>
        <taxon>Magnoliopsida</taxon>
        <taxon>eudicotyledons</taxon>
        <taxon>Gunneridae</taxon>
        <taxon>Pentapetalae</taxon>
        <taxon>asterids</taxon>
        <taxon>campanulids</taxon>
        <taxon>Apiales</taxon>
        <taxon>Apiaceae</taxon>
        <taxon>Apioideae</taxon>
        <taxon>Scandiceae</taxon>
        <taxon>Daucinae</taxon>
        <taxon>Daucus</taxon>
        <taxon>Daucus sect. Daucus</taxon>
    </lineage>
</organism>
<proteinExistence type="predicted"/>
<protein>
    <submittedName>
        <fullName evidence="1">Uncharacterized protein</fullName>
    </submittedName>
</protein>
<name>A0A164YAA0_DAUCS</name>
<dbReference type="AlphaFoldDB" id="A0A164YAA0"/>
<comment type="caution">
    <text evidence="1">The sequence shown here is derived from an EMBL/GenBank/DDBJ whole genome shotgun (WGS) entry which is preliminary data.</text>
</comment>
<evidence type="ECO:0000313" key="1">
    <source>
        <dbReference type="EMBL" id="KZM94214.1"/>
    </source>
</evidence>
<reference evidence="1" key="1">
    <citation type="journal article" date="2016" name="Nat. Genet.">
        <title>A high-quality carrot genome assembly provides new insights into carotenoid accumulation and asterid genome evolution.</title>
        <authorList>
            <person name="Iorizzo M."/>
            <person name="Ellison S."/>
            <person name="Senalik D."/>
            <person name="Zeng P."/>
            <person name="Satapoomin P."/>
            <person name="Huang J."/>
            <person name="Bowman M."/>
            <person name="Iovene M."/>
            <person name="Sanseverino W."/>
            <person name="Cavagnaro P."/>
            <person name="Yildiz M."/>
            <person name="Macko-Podgorni A."/>
            <person name="Moranska E."/>
            <person name="Grzebelus E."/>
            <person name="Grzebelus D."/>
            <person name="Ashrafi H."/>
            <person name="Zheng Z."/>
            <person name="Cheng S."/>
            <person name="Spooner D."/>
            <person name="Van Deynze A."/>
            <person name="Simon P."/>
        </authorList>
    </citation>
    <scope>NUCLEOTIDE SEQUENCE [LARGE SCALE GENOMIC DNA]</scope>
    <source>
        <tissue evidence="1">Leaf</tissue>
    </source>
</reference>